<keyword evidence="5 7" id="KW-1133">Transmembrane helix</keyword>
<gene>
    <name evidence="8" type="ORF">NQ315_012639</name>
</gene>
<dbReference type="GO" id="GO:0030134">
    <property type="term" value="C:COPII-coated ER to Golgi transport vesicle"/>
    <property type="evidence" value="ECO:0007669"/>
    <property type="project" value="TreeGrafter"/>
</dbReference>
<evidence type="ECO:0000256" key="3">
    <source>
        <dbReference type="ARBA" id="ARBA00017877"/>
    </source>
</evidence>
<comment type="similarity">
    <text evidence="2">Belongs to the SVP26 family.</text>
</comment>
<evidence type="ECO:0000256" key="6">
    <source>
        <dbReference type="ARBA" id="ARBA00023136"/>
    </source>
</evidence>
<feature type="transmembrane region" description="Helical" evidence="7">
    <location>
        <begin position="118"/>
        <end position="142"/>
    </location>
</feature>
<dbReference type="GO" id="GO:0097020">
    <property type="term" value="F:COPII receptor activity"/>
    <property type="evidence" value="ECO:0007669"/>
    <property type="project" value="InterPro"/>
</dbReference>
<evidence type="ECO:0000256" key="5">
    <source>
        <dbReference type="ARBA" id="ARBA00022989"/>
    </source>
</evidence>
<evidence type="ECO:0000313" key="9">
    <source>
        <dbReference type="Proteomes" id="UP001159042"/>
    </source>
</evidence>
<accession>A0AAV8VS46</accession>
<feature type="transmembrane region" description="Helical" evidence="7">
    <location>
        <begin position="91"/>
        <end position="112"/>
    </location>
</feature>
<feature type="transmembrane region" description="Helical" evidence="7">
    <location>
        <begin position="43"/>
        <end position="61"/>
    </location>
</feature>
<dbReference type="EMBL" id="JANEYG010000035">
    <property type="protein sequence ID" value="KAJ8917147.1"/>
    <property type="molecule type" value="Genomic_DNA"/>
</dbReference>
<comment type="caution">
    <text evidence="8">The sequence shown here is derived from an EMBL/GenBank/DDBJ whole genome shotgun (WGS) entry which is preliminary data.</text>
</comment>
<protein>
    <recommendedName>
        <fullName evidence="3">Protein TEX261</fullName>
    </recommendedName>
</protein>
<dbReference type="PANTHER" id="PTHR13144">
    <property type="entry name" value="TEX261 PROTEIN"/>
    <property type="match status" value="1"/>
</dbReference>
<dbReference type="GO" id="GO:0006888">
    <property type="term" value="P:endoplasmic reticulum to Golgi vesicle-mediated transport"/>
    <property type="evidence" value="ECO:0007669"/>
    <property type="project" value="InterPro"/>
</dbReference>
<feature type="transmembrane region" description="Helical" evidence="7">
    <location>
        <begin position="67"/>
        <end position="84"/>
    </location>
</feature>
<sequence length="197" mass="22739">MLFLTLISYIAVFIQIVFITIAIAAGLYYLAELVEEYTSTAKRVIWWMNTTILALYLLLWVFENFPISMIVFGVLASVSHYVILTNFPYVSFLSVGFLAAISFIIVNHYLAFSYFATVYYPFFEVISYFTLYLWLVPFALFVSLSANDNVLPTTTSERMDADVVSNYFSKRNKKYGLLTFFNYAKESILPVRTKKGF</sequence>
<evidence type="ECO:0000256" key="7">
    <source>
        <dbReference type="SAM" id="Phobius"/>
    </source>
</evidence>
<evidence type="ECO:0000256" key="2">
    <source>
        <dbReference type="ARBA" id="ARBA00008096"/>
    </source>
</evidence>
<name>A0AAV8VS46_9CUCU</name>
<feature type="transmembrane region" description="Helical" evidence="7">
    <location>
        <begin position="6"/>
        <end position="31"/>
    </location>
</feature>
<dbReference type="InterPro" id="IPR007277">
    <property type="entry name" value="Svp26/Tex261"/>
</dbReference>
<dbReference type="PANTHER" id="PTHR13144:SF0">
    <property type="entry name" value="PROTEIN TEX261"/>
    <property type="match status" value="1"/>
</dbReference>
<keyword evidence="4 7" id="KW-0812">Transmembrane</keyword>
<dbReference type="GO" id="GO:0000139">
    <property type="term" value="C:Golgi membrane"/>
    <property type="evidence" value="ECO:0007669"/>
    <property type="project" value="TreeGrafter"/>
</dbReference>
<keyword evidence="6 7" id="KW-0472">Membrane</keyword>
<comment type="subcellular location">
    <subcellularLocation>
        <location evidence="1">Membrane</location>
        <topology evidence="1">Multi-pass membrane protein</topology>
    </subcellularLocation>
</comment>
<dbReference type="Pfam" id="PF04148">
    <property type="entry name" value="Erv26"/>
    <property type="match status" value="1"/>
</dbReference>
<dbReference type="AlphaFoldDB" id="A0AAV8VS46"/>
<proteinExistence type="inferred from homology"/>
<dbReference type="GO" id="GO:0005789">
    <property type="term" value="C:endoplasmic reticulum membrane"/>
    <property type="evidence" value="ECO:0007669"/>
    <property type="project" value="TreeGrafter"/>
</dbReference>
<evidence type="ECO:0000313" key="8">
    <source>
        <dbReference type="EMBL" id="KAJ8917147.1"/>
    </source>
</evidence>
<evidence type="ECO:0000256" key="1">
    <source>
        <dbReference type="ARBA" id="ARBA00004141"/>
    </source>
</evidence>
<keyword evidence="9" id="KW-1185">Reference proteome</keyword>
<reference evidence="8 9" key="1">
    <citation type="journal article" date="2023" name="Insect Mol. Biol.">
        <title>Genome sequencing provides insights into the evolution of gene families encoding plant cell wall-degrading enzymes in longhorned beetles.</title>
        <authorList>
            <person name="Shin N.R."/>
            <person name="Okamura Y."/>
            <person name="Kirsch R."/>
            <person name="Pauchet Y."/>
        </authorList>
    </citation>
    <scope>NUCLEOTIDE SEQUENCE [LARGE SCALE GENOMIC DNA]</scope>
    <source>
        <strain evidence="8">EAD_L_NR</strain>
    </source>
</reference>
<dbReference type="Proteomes" id="UP001159042">
    <property type="component" value="Unassembled WGS sequence"/>
</dbReference>
<organism evidence="8 9">
    <name type="scientific">Exocentrus adspersus</name>
    <dbReference type="NCBI Taxonomy" id="1586481"/>
    <lineage>
        <taxon>Eukaryota</taxon>
        <taxon>Metazoa</taxon>
        <taxon>Ecdysozoa</taxon>
        <taxon>Arthropoda</taxon>
        <taxon>Hexapoda</taxon>
        <taxon>Insecta</taxon>
        <taxon>Pterygota</taxon>
        <taxon>Neoptera</taxon>
        <taxon>Endopterygota</taxon>
        <taxon>Coleoptera</taxon>
        <taxon>Polyphaga</taxon>
        <taxon>Cucujiformia</taxon>
        <taxon>Chrysomeloidea</taxon>
        <taxon>Cerambycidae</taxon>
        <taxon>Lamiinae</taxon>
        <taxon>Acanthocinini</taxon>
        <taxon>Exocentrus</taxon>
    </lineage>
</organism>
<evidence type="ECO:0000256" key="4">
    <source>
        <dbReference type="ARBA" id="ARBA00022692"/>
    </source>
</evidence>